<gene>
    <name evidence="1" type="ORF">JI435_418240</name>
</gene>
<dbReference type="EMBL" id="CP069036">
    <property type="protein sequence ID" value="QRD02596.1"/>
    <property type="molecule type" value="Genomic_DNA"/>
</dbReference>
<name>A0A7U2FC88_PHANO</name>
<protein>
    <submittedName>
        <fullName evidence="1">Uncharacterized protein</fullName>
    </submittedName>
</protein>
<dbReference type="Proteomes" id="UP000663193">
    <property type="component" value="Chromosome 14"/>
</dbReference>
<sequence>MGSGDGAVRTCKSSNWIGSASWVRGAGSWQLGAGGARLGSRMQCAMQCLHVHYERACRKRKQATVRVVLIAASGSESGWAGAVVLELQRKTAAAGYLTVAVSQAIEDWTCWLT</sequence>
<dbReference type="AlphaFoldDB" id="A0A7U2FC88"/>
<organism evidence="1 2">
    <name type="scientific">Phaeosphaeria nodorum (strain SN15 / ATCC MYA-4574 / FGSC 10173)</name>
    <name type="common">Glume blotch fungus</name>
    <name type="synonym">Parastagonospora nodorum</name>
    <dbReference type="NCBI Taxonomy" id="321614"/>
    <lineage>
        <taxon>Eukaryota</taxon>
        <taxon>Fungi</taxon>
        <taxon>Dikarya</taxon>
        <taxon>Ascomycota</taxon>
        <taxon>Pezizomycotina</taxon>
        <taxon>Dothideomycetes</taxon>
        <taxon>Pleosporomycetidae</taxon>
        <taxon>Pleosporales</taxon>
        <taxon>Pleosporineae</taxon>
        <taxon>Phaeosphaeriaceae</taxon>
        <taxon>Parastagonospora</taxon>
    </lineage>
</organism>
<evidence type="ECO:0000313" key="1">
    <source>
        <dbReference type="EMBL" id="QRD02596.1"/>
    </source>
</evidence>
<keyword evidence="2" id="KW-1185">Reference proteome</keyword>
<reference evidence="2" key="1">
    <citation type="journal article" date="2021" name="BMC Genomics">
        <title>Chromosome-level genome assembly and manually-curated proteome of model necrotroph Parastagonospora nodorum Sn15 reveals a genome-wide trove of candidate effector homologs, and redundancy of virulence-related functions within an accessory chromosome.</title>
        <authorList>
            <person name="Bertazzoni S."/>
            <person name="Jones D.A.B."/>
            <person name="Phan H.T."/>
            <person name="Tan K.-C."/>
            <person name="Hane J.K."/>
        </authorList>
    </citation>
    <scope>NUCLEOTIDE SEQUENCE [LARGE SCALE GENOMIC DNA]</scope>
    <source>
        <strain evidence="2">SN15 / ATCC MYA-4574 / FGSC 10173)</strain>
    </source>
</reference>
<evidence type="ECO:0000313" key="2">
    <source>
        <dbReference type="Proteomes" id="UP000663193"/>
    </source>
</evidence>
<accession>A0A7U2FC88</accession>
<dbReference type="VEuPathDB" id="FungiDB:JI435_418240"/>
<proteinExistence type="predicted"/>